<accession>A0A562KXC1</accession>
<evidence type="ECO:0000313" key="3">
    <source>
        <dbReference type="Proteomes" id="UP000315167"/>
    </source>
</evidence>
<dbReference type="InterPro" id="IPR021357">
    <property type="entry name" value="DUF2782"/>
</dbReference>
<organism evidence="2 3">
    <name type="scientific">Luteimonas cucumeris</name>
    <dbReference type="NCBI Taxonomy" id="985012"/>
    <lineage>
        <taxon>Bacteria</taxon>
        <taxon>Pseudomonadati</taxon>
        <taxon>Pseudomonadota</taxon>
        <taxon>Gammaproteobacteria</taxon>
        <taxon>Lysobacterales</taxon>
        <taxon>Lysobacteraceae</taxon>
        <taxon>Luteimonas</taxon>
    </lineage>
</organism>
<proteinExistence type="predicted"/>
<dbReference type="EMBL" id="VLKN01000008">
    <property type="protein sequence ID" value="TWH99997.1"/>
    <property type="molecule type" value="Genomic_DNA"/>
</dbReference>
<sequence>MTVAHTLLTAAVFASALALSACSSVPKVPAGAESVVRTESNGDVIEEFRVGGRLHTVRVTPVRGPTYYLTDADGDGMVDRAPGGVSPVYFKLFSF</sequence>
<dbReference type="Pfam" id="PF11191">
    <property type="entry name" value="DUF2782"/>
    <property type="match status" value="1"/>
</dbReference>
<comment type="caution">
    <text evidence="2">The sequence shown here is derived from an EMBL/GenBank/DDBJ whole genome shotgun (WGS) entry which is preliminary data.</text>
</comment>
<dbReference type="Gene3D" id="2.20.130.30">
    <property type="entry name" value="Protein of unknown function DUF2782"/>
    <property type="match status" value="1"/>
</dbReference>
<dbReference type="RefSeq" id="WP_144900484.1">
    <property type="nucleotide sequence ID" value="NZ_VLKN01000008.1"/>
</dbReference>
<dbReference type="Proteomes" id="UP000315167">
    <property type="component" value="Unassembled WGS sequence"/>
</dbReference>
<evidence type="ECO:0000256" key="1">
    <source>
        <dbReference type="SAM" id="SignalP"/>
    </source>
</evidence>
<keyword evidence="1" id="KW-0732">Signal</keyword>
<feature type="signal peptide" evidence="1">
    <location>
        <begin position="1"/>
        <end position="20"/>
    </location>
</feature>
<gene>
    <name evidence="2" type="ORF">IP90_03004</name>
</gene>
<dbReference type="AlphaFoldDB" id="A0A562KXC1"/>
<feature type="chain" id="PRO_5022157475" evidence="1">
    <location>
        <begin position="21"/>
        <end position="95"/>
    </location>
</feature>
<dbReference type="OrthoDB" id="5296182at2"/>
<evidence type="ECO:0000313" key="2">
    <source>
        <dbReference type="EMBL" id="TWH99997.1"/>
    </source>
</evidence>
<protein>
    <submittedName>
        <fullName evidence="2">Uncharacterized protein DUF2782</fullName>
    </submittedName>
</protein>
<name>A0A562KXC1_9GAMM</name>
<reference evidence="2 3" key="1">
    <citation type="journal article" date="2015" name="Stand. Genomic Sci.">
        <title>Genomic Encyclopedia of Bacterial and Archaeal Type Strains, Phase III: the genomes of soil and plant-associated and newly described type strains.</title>
        <authorList>
            <person name="Whitman W.B."/>
            <person name="Woyke T."/>
            <person name="Klenk H.P."/>
            <person name="Zhou Y."/>
            <person name="Lilburn T.G."/>
            <person name="Beck B.J."/>
            <person name="De Vos P."/>
            <person name="Vandamme P."/>
            <person name="Eisen J.A."/>
            <person name="Garrity G."/>
            <person name="Hugenholtz P."/>
            <person name="Kyrpides N.C."/>
        </authorList>
    </citation>
    <scope>NUCLEOTIDE SEQUENCE [LARGE SCALE GENOMIC DNA]</scope>
    <source>
        <strain evidence="2 3">CGMCC 1.10821</strain>
    </source>
</reference>
<keyword evidence="3" id="KW-1185">Reference proteome</keyword>